<proteinExistence type="predicted"/>
<protein>
    <recommendedName>
        <fullName evidence="4">Proteasome assembly chaperone 1</fullName>
    </recommendedName>
</protein>
<dbReference type="Proteomes" id="UP000245771">
    <property type="component" value="Unassembled WGS sequence"/>
</dbReference>
<evidence type="ECO:0000256" key="1">
    <source>
        <dbReference type="SAM" id="MobiDB-lite"/>
    </source>
</evidence>
<dbReference type="RefSeq" id="XP_025352451.1">
    <property type="nucleotide sequence ID" value="XM_025502994.1"/>
</dbReference>
<feature type="region of interest" description="Disordered" evidence="1">
    <location>
        <begin position="1"/>
        <end position="59"/>
    </location>
</feature>
<evidence type="ECO:0008006" key="4">
    <source>
        <dbReference type="Google" id="ProtNLM"/>
    </source>
</evidence>
<feature type="compositionally biased region" description="Basic and acidic residues" evidence="1">
    <location>
        <begin position="1"/>
        <end position="18"/>
    </location>
</feature>
<sequence>MEFDPLSRDVPPSRHDVESDSEGSEDEEQLHQRSSTGEGSNRTKKSFVPPSFTLKGNTKDASISPSLPLTVFIGTSGEAFVRSNAQFTESFVLLNSDNGEQQGALDHSKSATYALIRPDADTSAQQATLTYLASYLTETLRPSSVTIVDEYYPALYLSDTERDYGEAQPIRVLNAGQPALQSTKAIKSVQPFVAPNYITGLGAALLAHAASINTPASLVSAPQEKSVNPHLQTLQRVPNASSSVSDRPEALDALLSQELASLLSIQAPKQQKPTTTTARSLDTFLNERRTRERKKQQNEISAMYM</sequence>
<dbReference type="AlphaFoldDB" id="A0A316V3L6"/>
<reference evidence="2 3" key="1">
    <citation type="journal article" date="2018" name="Mol. Biol. Evol.">
        <title>Broad Genomic Sampling Reveals a Smut Pathogenic Ancestry of the Fungal Clade Ustilaginomycotina.</title>
        <authorList>
            <person name="Kijpornyongpan T."/>
            <person name="Mondo S.J."/>
            <person name="Barry K."/>
            <person name="Sandor L."/>
            <person name="Lee J."/>
            <person name="Lipzen A."/>
            <person name="Pangilinan J."/>
            <person name="LaButti K."/>
            <person name="Hainaut M."/>
            <person name="Henrissat B."/>
            <person name="Grigoriev I.V."/>
            <person name="Spatafora J.W."/>
            <person name="Aime M.C."/>
        </authorList>
    </citation>
    <scope>NUCLEOTIDE SEQUENCE [LARGE SCALE GENOMIC DNA]</scope>
    <source>
        <strain evidence="2 3">MCA 3882</strain>
    </source>
</reference>
<keyword evidence="3" id="KW-1185">Reference proteome</keyword>
<dbReference type="OrthoDB" id="10668337at2759"/>
<gene>
    <name evidence="2" type="ORF">FA14DRAFT_85317</name>
</gene>
<evidence type="ECO:0000313" key="3">
    <source>
        <dbReference type="Proteomes" id="UP000245771"/>
    </source>
</evidence>
<organism evidence="2 3">
    <name type="scientific">Meira miltonrushii</name>
    <dbReference type="NCBI Taxonomy" id="1280837"/>
    <lineage>
        <taxon>Eukaryota</taxon>
        <taxon>Fungi</taxon>
        <taxon>Dikarya</taxon>
        <taxon>Basidiomycota</taxon>
        <taxon>Ustilaginomycotina</taxon>
        <taxon>Exobasidiomycetes</taxon>
        <taxon>Exobasidiales</taxon>
        <taxon>Brachybasidiaceae</taxon>
        <taxon>Meira</taxon>
    </lineage>
</organism>
<feature type="compositionally biased region" description="Acidic residues" evidence="1">
    <location>
        <begin position="19"/>
        <end position="28"/>
    </location>
</feature>
<dbReference type="GeneID" id="37024775"/>
<dbReference type="EMBL" id="KZ819606">
    <property type="protein sequence ID" value="PWN32149.1"/>
    <property type="molecule type" value="Genomic_DNA"/>
</dbReference>
<dbReference type="STRING" id="1280837.A0A316V3L6"/>
<accession>A0A316V3L6</accession>
<evidence type="ECO:0000313" key="2">
    <source>
        <dbReference type="EMBL" id="PWN32149.1"/>
    </source>
</evidence>
<dbReference type="InParanoid" id="A0A316V3L6"/>
<name>A0A316V3L6_9BASI</name>